<dbReference type="EMBL" id="FWZT01000028">
    <property type="protein sequence ID" value="SMF74738.1"/>
    <property type="molecule type" value="Genomic_DNA"/>
</dbReference>
<dbReference type="Proteomes" id="UP000192907">
    <property type="component" value="Unassembled WGS sequence"/>
</dbReference>
<dbReference type="RefSeq" id="WP_143478287.1">
    <property type="nucleotide sequence ID" value="NZ_FWZT01000028.1"/>
</dbReference>
<evidence type="ECO:0000313" key="1">
    <source>
        <dbReference type="EMBL" id="SMF74738.1"/>
    </source>
</evidence>
<organism evidence="1 2">
    <name type="scientific">Pseudobacteriovorax antillogorgiicola</name>
    <dbReference type="NCBI Taxonomy" id="1513793"/>
    <lineage>
        <taxon>Bacteria</taxon>
        <taxon>Pseudomonadati</taxon>
        <taxon>Bdellovibrionota</taxon>
        <taxon>Oligoflexia</taxon>
        <taxon>Oligoflexales</taxon>
        <taxon>Pseudobacteriovoracaceae</taxon>
        <taxon>Pseudobacteriovorax</taxon>
    </lineage>
</organism>
<dbReference type="AlphaFoldDB" id="A0A1Y6CU32"/>
<dbReference type="STRING" id="1513793.SAMN06296036_12872"/>
<gene>
    <name evidence="1" type="ORF">SAMN06296036_12872</name>
</gene>
<name>A0A1Y6CU32_9BACT</name>
<reference evidence="2" key="1">
    <citation type="submission" date="2017-04" db="EMBL/GenBank/DDBJ databases">
        <authorList>
            <person name="Varghese N."/>
            <person name="Submissions S."/>
        </authorList>
    </citation>
    <scope>NUCLEOTIDE SEQUENCE [LARGE SCALE GENOMIC DNA]</scope>
    <source>
        <strain evidence="2">RKEM611</strain>
    </source>
</reference>
<protein>
    <submittedName>
        <fullName evidence="1">ABC-type amino acid transport substrate-binding protein</fullName>
    </submittedName>
</protein>
<sequence>MKLCFGLLLTLLMVATVSFGSTELVMGSSSSAAFFGLEVKIYKALSDRLPNINFKVVHLPLKRSLFMANRGELDGDAGRVSEIKRIYSVPNVIVISEPILELGLYVVRRKDSYPVVSLNELKRFNISFLRGMILLEHVLGSKKAYLVNDASDGLRVLRAGRIDYYIIDGIKKPPSRPEFEGLIVDPKPIKEILLHPVLHDSHKDKAAAITKAIANMRLDGSLAKIIEQSSL</sequence>
<proteinExistence type="predicted"/>
<keyword evidence="2" id="KW-1185">Reference proteome</keyword>
<dbReference type="Gene3D" id="3.40.190.10">
    <property type="entry name" value="Periplasmic binding protein-like II"/>
    <property type="match status" value="2"/>
</dbReference>
<accession>A0A1Y6CU32</accession>
<dbReference type="SUPFAM" id="SSF53850">
    <property type="entry name" value="Periplasmic binding protein-like II"/>
    <property type="match status" value="1"/>
</dbReference>
<evidence type="ECO:0000313" key="2">
    <source>
        <dbReference type="Proteomes" id="UP000192907"/>
    </source>
</evidence>